<dbReference type="AlphaFoldDB" id="A0A225WIY9"/>
<protein>
    <submittedName>
        <fullName evidence="1">Uncharacterized protein</fullName>
    </submittedName>
</protein>
<dbReference type="Proteomes" id="UP000198211">
    <property type="component" value="Unassembled WGS sequence"/>
</dbReference>
<evidence type="ECO:0000313" key="2">
    <source>
        <dbReference type="Proteomes" id="UP000198211"/>
    </source>
</evidence>
<reference evidence="2" key="1">
    <citation type="submission" date="2017-03" db="EMBL/GenBank/DDBJ databases">
        <title>Phytopthora megakarya and P. palmivora, two closely related causual agents of cacao black pod achieved similar genome size and gene model numbers by different mechanisms.</title>
        <authorList>
            <person name="Ali S."/>
            <person name="Shao J."/>
            <person name="Larry D.J."/>
            <person name="Kronmiller B."/>
            <person name="Shen D."/>
            <person name="Strem M.D."/>
            <person name="Melnick R.L."/>
            <person name="Guiltinan M.J."/>
            <person name="Tyler B.M."/>
            <person name="Meinhardt L.W."/>
            <person name="Bailey B.A."/>
        </authorList>
    </citation>
    <scope>NUCLEOTIDE SEQUENCE [LARGE SCALE GENOMIC DNA]</scope>
    <source>
        <strain evidence="2">zdho120</strain>
    </source>
</reference>
<name>A0A225WIY9_9STRA</name>
<organism evidence="1 2">
    <name type="scientific">Phytophthora megakarya</name>
    <dbReference type="NCBI Taxonomy" id="4795"/>
    <lineage>
        <taxon>Eukaryota</taxon>
        <taxon>Sar</taxon>
        <taxon>Stramenopiles</taxon>
        <taxon>Oomycota</taxon>
        <taxon>Peronosporomycetes</taxon>
        <taxon>Peronosporales</taxon>
        <taxon>Peronosporaceae</taxon>
        <taxon>Phytophthora</taxon>
    </lineage>
</organism>
<accession>A0A225WIY9</accession>
<gene>
    <name evidence="1" type="ORF">PHMEG_0008380</name>
</gene>
<evidence type="ECO:0000313" key="1">
    <source>
        <dbReference type="EMBL" id="OWZ17653.1"/>
    </source>
</evidence>
<sequence>MTTVRFYQFYKADADYKKFVDILGSEKEAGKMFAALTKSPSAYDRHLGGNFAATLMKNGQVKGRPTPKS</sequence>
<proteinExistence type="predicted"/>
<keyword evidence="2" id="KW-1185">Reference proteome</keyword>
<dbReference type="EMBL" id="NBNE01000718">
    <property type="protein sequence ID" value="OWZ17653.1"/>
    <property type="molecule type" value="Genomic_DNA"/>
</dbReference>
<comment type="caution">
    <text evidence="1">The sequence shown here is derived from an EMBL/GenBank/DDBJ whole genome shotgun (WGS) entry which is preliminary data.</text>
</comment>